<evidence type="ECO:0000313" key="4">
    <source>
        <dbReference type="Proteomes" id="UP000239560"/>
    </source>
</evidence>
<dbReference type="OrthoDB" id="10384432at2759"/>
<accession>A0A2T0A4F2</accession>
<protein>
    <submittedName>
        <fullName evidence="3">Uncharacterized protein</fullName>
    </submittedName>
</protein>
<evidence type="ECO:0000256" key="1">
    <source>
        <dbReference type="SAM" id="MobiDB-lite"/>
    </source>
</evidence>
<comment type="caution">
    <text evidence="3">The sequence shown here is derived from an EMBL/GenBank/DDBJ whole genome shotgun (WGS) entry which is preliminary data.</text>
</comment>
<dbReference type="Proteomes" id="UP000239560">
    <property type="component" value="Unassembled WGS sequence"/>
</dbReference>
<feature type="region of interest" description="Disordered" evidence="1">
    <location>
        <begin position="57"/>
        <end position="86"/>
    </location>
</feature>
<dbReference type="EMBL" id="LCTV02000009">
    <property type="protein sequence ID" value="PRQ72897.1"/>
    <property type="molecule type" value="Genomic_DNA"/>
</dbReference>
<sequence>MPSLRACLASLALVALAFAPINASTASPAGLVARGQHAQRAVKSSAAVARRQAAAKALKKRARAGRTTIGHRKGAKGGGGGAGPVSLTNPYSPDSPFLNTKAALAAAKIRCGSNAICRSKGPAPPADANSFCINGSCTFRCNAGFAPGGADGTQCVPSSTTCGANTCTVPQFGYATCNVDGTCNIGCAAGYTRFSQNADGSGPYACFAVGDDPANCGTPNNVCPPSCACSSCSLSAFGERSVLVTDCTSWPQTTVSASLYAGMVHAGSTARTATLFAGQSLPARPSTATTDQPR</sequence>
<feature type="signal peptide" evidence="2">
    <location>
        <begin position="1"/>
        <end position="23"/>
    </location>
</feature>
<dbReference type="AlphaFoldDB" id="A0A2T0A4F2"/>
<proteinExistence type="predicted"/>
<feature type="compositionally biased region" description="Basic residues" evidence="1">
    <location>
        <begin position="57"/>
        <end position="75"/>
    </location>
</feature>
<gene>
    <name evidence="3" type="ORF">AAT19DRAFT_16821</name>
</gene>
<name>A0A2T0A4F2_RHOTO</name>
<evidence type="ECO:0000256" key="2">
    <source>
        <dbReference type="SAM" id="SignalP"/>
    </source>
</evidence>
<feature type="chain" id="PRO_5015456315" evidence="2">
    <location>
        <begin position="24"/>
        <end position="294"/>
    </location>
</feature>
<organism evidence="3 4">
    <name type="scientific">Rhodotorula toruloides</name>
    <name type="common">Yeast</name>
    <name type="synonym">Rhodosporidium toruloides</name>
    <dbReference type="NCBI Taxonomy" id="5286"/>
    <lineage>
        <taxon>Eukaryota</taxon>
        <taxon>Fungi</taxon>
        <taxon>Dikarya</taxon>
        <taxon>Basidiomycota</taxon>
        <taxon>Pucciniomycotina</taxon>
        <taxon>Microbotryomycetes</taxon>
        <taxon>Sporidiobolales</taxon>
        <taxon>Sporidiobolaceae</taxon>
        <taxon>Rhodotorula</taxon>
    </lineage>
</organism>
<keyword evidence="2" id="KW-0732">Signal</keyword>
<reference evidence="3 4" key="1">
    <citation type="journal article" date="2018" name="Elife">
        <title>Functional genomics of lipid metabolism in the oleaginous yeast Rhodosporidium toruloides.</title>
        <authorList>
            <person name="Coradetti S.T."/>
            <person name="Pinel D."/>
            <person name="Geiselman G."/>
            <person name="Ito M."/>
            <person name="Mondo S."/>
            <person name="Reilly M.C."/>
            <person name="Cheng Y.F."/>
            <person name="Bauer S."/>
            <person name="Grigoriev I."/>
            <person name="Gladden J.M."/>
            <person name="Simmons B.A."/>
            <person name="Brem R."/>
            <person name="Arkin A.P."/>
            <person name="Skerker J.M."/>
        </authorList>
    </citation>
    <scope>NUCLEOTIDE SEQUENCE [LARGE SCALE GENOMIC DNA]</scope>
    <source>
        <strain evidence="3 4">NBRC 0880</strain>
    </source>
</reference>
<evidence type="ECO:0000313" key="3">
    <source>
        <dbReference type="EMBL" id="PRQ72897.1"/>
    </source>
</evidence>